<evidence type="ECO:0000256" key="1">
    <source>
        <dbReference type="SAM" id="MobiDB-lite"/>
    </source>
</evidence>
<dbReference type="EMBL" id="JXTC01000159">
    <property type="protein sequence ID" value="PON84636.1"/>
    <property type="molecule type" value="Genomic_DNA"/>
</dbReference>
<keyword evidence="2" id="KW-0472">Membrane</keyword>
<evidence type="ECO:0000313" key="3">
    <source>
        <dbReference type="EMBL" id="PON84636.1"/>
    </source>
</evidence>
<feature type="transmembrane region" description="Helical" evidence="2">
    <location>
        <begin position="79"/>
        <end position="104"/>
    </location>
</feature>
<keyword evidence="2" id="KW-0812">Transmembrane</keyword>
<keyword evidence="4" id="KW-1185">Reference proteome</keyword>
<dbReference type="InParanoid" id="A0A2P5EGH1"/>
<accession>A0A2P5EGH1</accession>
<organism evidence="3 4">
    <name type="scientific">Trema orientale</name>
    <name type="common">Charcoal tree</name>
    <name type="synonym">Celtis orientalis</name>
    <dbReference type="NCBI Taxonomy" id="63057"/>
    <lineage>
        <taxon>Eukaryota</taxon>
        <taxon>Viridiplantae</taxon>
        <taxon>Streptophyta</taxon>
        <taxon>Embryophyta</taxon>
        <taxon>Tracheophyta</taxon>
        <taxon>Spermatophyta</taxon>
        <taxon>Magnoliopsida</taxon>
        <taxon>eudicotyledons</taxon>
        <taxon>Gunneridae</taxon>
        <taxon>Pentapetalae</taxon>
        <taxon>rosids</taxon>
        <taxon>fabids</taxon>
        <taxon>Rosales</taxon>
        <taxon>Cannabaceae</taxon>
        <taxon>Trema</taxon>
    </lineage>
</organism>
<dbReference type="AlphaFoldDB" id="A0A2P5EGH1"/>
<reference evidence="4" key="1">
    <citation type="submission" date="2016-06" db="EMBL/GenBank/DDBJ databases">
        <title>Parallel loss of symbiosis genes in relatives of nitrogen-fixing non-legume Parasponia.</title>
        <authorList>
            <person name="Van Velzen R."/>
            <person name="Holmer R."/>
            <person name="Bu F."/>
            <person name="Rutten L."/>
            <person name="Van Zeijl A."/>
            <person name="Liu W."/>
            <person name="Santuari L."/>
            <person name="Cao Q."/>
            <person name="Sharma T."/>
            <person name="Shen D."/>
            <person name="Roswanjaya Y."/>
            <person name="Wardhani T."/>
            <person name="Kalhor M.S."/>
            <person name="Jansen J."/>
            <person name="Van den Hoogen J."/>
            <person name="Gungor B."/>
            <person name="Hartog M."/>
            <person name="Hontelez J."/>
            <person name="Verver J."/>
            <person name="Yang W.-C."/>
            <person name="Schijlen E."/>
            <person name="Repin R."/>
            <person name="Schilthuizen M."/>
            <person name="Schranz E."/>
            <person name="Heidstra R."/>
            <person name="Miyata K."/>
            <person name="Fedorova E."/>
            <person name="Kohlen W."/>
            <person name="Bisseling T."/>
            <person name="Smit S."/>
            <person name="Geurts R."/>
        </authorList>
    </citation>
    <scope>NUCLEOTIDE SEQUENCE [LARGE SCALE GENOMIC DNA]</scope>
    <source>
        <strain evidence="4">cv. RG33-2</strain>
    </source>
</reference>
<evidence type="ECO:0000313" key="4">
    <source>
        <dbReference type="Proteomes" id="UP000237000"/>
    </source>
</evidence>
<name>A0A2P5EGH1_TREOI</name>
<dbReference type="OrthoDB" id="1431237at2759"/>
<feature type="region of interest" description="Disordered" evidence="1">
    <location>
        <begin position="1"/>
        <end position="26"/>
    </location>
</feature>
<gene>
    <name evidence="3" type="ORF">TorRG33x02_195750</name>
</gene>
<dbReference type="Proteomes" id="UP000237000">
    <property type="component" value="Unassembled WGS sequence"/>
</dbReference>
<evidence type="ECO:0008006" key="5">
    <source>
        <dbReference type="Google" id="ProtNLM"/>
    </source>
</evidence>
<protein>
    <recommendedName>
        <fullName evidence="5">Transmembrane protein</fullName>
    </recommendedName>
</protein>
<proteinExistence type="predicted"/>
<sequence>MGRVTGLEPAKGSKFTKRAPGSGKTCSTLHPSLRIRSIKSTDLQTGAKMAKLELLDQQPEPEPNNKKQKLKRNHGSTKLFVFVDYLFLLIFFGFLFFVLFKIILV</sequence>
<comment type="caution">
    <text evidence="3">The sequence shown here is derived from an EMBL/GenBank/DDBJ whole genome shotgun (WGS) entry which is preliminary data.</text>
</comment>
<evidence type="ECO:0000256" key="2">
    <source>
        <dbReference type="SAM" id="Phobius"/>
    </source>
</evidence>
<keyword evidence="2" id="KW-1133">Transmembrane helix</keyword>